<evidence type="ECO:0000313" key="2">
    <source>
        <dbReference type="EMBL" id="MBB5713957.1"/>
    </source>
</evidence>
<accession>A0A7W9BB40</accession>
<feature type="transmembrane region" description="Helical" evidence="1">
    <location>
        <begin position="40"/>
        <end position="60"/>
    </location>
</feature>
<dbReference type="Proteomes" id="UP000546200">
    <property type="component" value="Unassembled WGS sequence"/>
</dbReference>
<comment type="caution">
    <text evidence="2">The sequence shown here is derived from an EMBL/GenBank/DDBJ whole genome shotgun (WGS) entry which is preliminary data.</text>
</comment>
<evidence type="ECO:0000256" key="1">
    <source>
        <dbReference type="SAM" id="Phobius"/>
    </source>
</evidence>
<reference evidence="2 3" key="1">
    <citation type="submission" date="2020-08" db="EMBL/GenBank/DDBJ databases">
        <title>Genomic Encyclopedia of Type Strains, Phase IV (KMG-IV): sequencing the most valuable type-strain genomes for metagenomic binning, comparative biology and taxonomic classification.</title>
        <authorList>
            <person name="Goeker M."/>
        </authorList>
    </citation>
    <scope>NUCLEOTIDE SEQUENCE [LARGE SCALE GENOMIC DNA]</scope>
    <source>
        <strain evidence="2 3">DSM 100044</strain>
    </source>
</reference>
<dbReference type="AlphaFoldDB" id="A0A7W9BB40"/>
<keyword evidence="3" id="KW-1185">Reference proteome</keyword>
<keyword evidence="1" id="KW-1133">Transmembrane helix</keyword>
<proteinExistence type="predicted"/>
<protein>
    <submittedName>
        <fullName evidence="2">Putative membrane protein</fullName>
    </submittedName>
</protein>
<organism evidence="2 3">
    <name type="scientific">Sphingomonas aerophila</name>
    <dbReference type="NCBI Taxonomy" id="1344948"/>
    <lineage>
        <taxon>Bacteria</taxon>
        <taxon>Pseudomonadati</taxon>
        <taxon>Pseudomonadota</taxon>
        <taxon>Alphaproteobacteria</taxon>
        <taxon>Sphingomonadales</taxon>
        <taxon>Sphingomonadaceae</taxon>
        <taxon>Sphingomonas</taxon>
    </lineage>
</organism>
<sequence length="66" mass="7269">MLRPILLLLGVVLALLGMLWIGQGLGYIRWPASSFMISQAVWVSRGSVTAVIGLVLVLIARRLPRR</sequence>
<name>A0A7W9BB40_9SPHN</name>
<keyword evidence="1" id="KW-0812">Transmembrane</keyword>
<gene>
    <name evidence="2" type="ORF">FHS94_000780</name>
</gene>
<dbReference type="EMBL" id="JACIJK010000002">
    <property type="protein sequence ID" value="MBB5713957.1"/>
    <property type="molecule type" value="Genomic_DNA"/>
</dbReference>
<keyword evidence="1" id="KW-0472">Membrane</keyword>
<dbReference type="RefSeq" id="WP_184054844.1">
    <property type="nucleotide sequence ID" value="NZ_JACIJK010000002.1"/>
</dbReference>
<evidence type="ECO:0000313" key="3">
    <source>
        <dbReference type="Proteomes" id="UP000546200"/>
    </source>
</evidence>